<dbReference type="InterPro" id="IPR038765">
    <property type="entry name" value="Papain-like_cys_pep_sf"/>
</dbReference>
<dbReference type="Proteomes" id="UP000265618">
    <property type="component" value="Unassembled WGS sequence"/>
</dbReference>
<sequence length="92" mass="9835">MPRPRIYHLTCLLLLLLGVAGVLGAQYEDSYGRGHVDPSPIEAMLYAKATPVAAEVKDSLPTSYSLRTAQSACMTPMLDQGSCGSCWAFTAV</sequence>
<dbReference type="Gene3D" id="3.90.70.10">
    <property type="entry name" value="Cysteine proteinases"/>
    <property type="match status" value="1"/>
</dbReference>
<protein>
    <recommendedName>
        <fullName evidence="2">Peptidase C1A papain C-terminal domain-containing protein</fullName>
    </recommendedName>
</protein>
<comment type="caution">
    <text evidence="3">The sequence shown here is derived from an EMBL/GenBank/DDBJ whole genome shotgun (WGS) entry which is preliminary data.</text>
</comment>
<dbReference type="InterPro" id="IPR000169">
    <property type="entry name" value="Pept_cys_AS"/>
</dbReference>
<dbReference type="OrthoDB" id="10253408at2759"/>
<organism evidence="3 4">
    <name type="scientific">Kipferlia bialata</name>
    <dbReference type="NCBI Taxonomy" id="797122"/>
    <lineage>
        <taxon>Eukaryota</taxon>
        <taxon>Metamonada</taxon>
        <taxon>Carpediemonas-like organisms</taxon>
        <taxon>Kipferlia</taxon>
    </lineage>
</organism>
<dbReference type="PROSITE" id="PS00139">
    <property type="entry name" value="THIOL_PROTEASE_CYS"/>
    <property type="match status" value="1"/>
</dbReference>
<evidence type="ECO:0000259" key="2">
    <source>
        <dbReference type="Pfam" id="PF00112"/>
    </source>
</evidence>
<dbReference type="GO" id="GO:0006508">
    <property type="term" value="P:proteolysis"/>
    <property type="evidence" value="ECO:0007669"/>
    <property type="project" value="InterPro"/>
</dbReference>
<feature type="non-terminal residue" evidence="3">
    <location>
        <position position="1"/>
    </location>
</feature>
<keyword evidence="1" id="KW-0732">Signal</keyword>
<feature type="signal peptide" evidence="1">
    <location>
        <begin position="1"/>
        <end position="24"/>
    </location>
</feature>
<evidence type="ECO:0000313" key="3">
    <source>
        <dbReference type="EMBL" id="GIQ91305.1"/>
    </source>
</evidence>
<evidence type="ECO:0000313" key="4">
    <source>
        <dbReference type="Proteomes" id="UP000265618"/>
    </source>
</evidence>
<dbReference type="GO" id="GO:0008234">
    <property type="term" value="F:cysteine-type peptidase activity"/>
    <property type="evidence" value="ECO:0007669"/>
    <property type="project" value="InterPro"/>
</dbReference>
<accession>A0A9K3GQV0</accession>
<feature type="chain" id="PRO_5039930891" description="Peptidase C1A papain C-terminal domain-containing protein" evidence="1">
    <location>
        <begin position="25"/>
        <end position="92"/>
    </location>
</feature>
<reference evidence="3 4" key="1">
    <citation type="journal article" date="2018" name="PLoS ONE">
        <title>The draft genome of Kipferlia bialata reveals reductive genome evolution in fornicate parasites.</title>
        <authorList>
            <person name="Tanifuji G."/>
            <person name="Takabayashi S."/>
            <person name="Kume K."/>
            <person name="Takagi M."/>
            <person name="Nakayama T."/>
            <person name="Kamikawa R."/>
            <person name="Inagaki Y."/>
            <person name="Hashimoto T."/>
        </authorList>
    </citation>
    <scope>NUCLEOTIDE SEQUENCE [LARGE SCALE GENOMIC DNA]</scope>
    <source>
        <strain evidence="3">NY0173</strain>
    </source>
</reference>
<dbReference type="EMBL" id="BDIP01007478">
    <property type="protein sequence ID" value="GIQ91305.1"/>
    <property type="molecule type" value="Genomic_DNA"/>
</dbReference>
<dbReference type="SUPFAM" id="SSF54001">
    <property type="entry name" value="Cysteine proteinases"/>
    <property type="match status" value="1"/>
</dbReference>
<name>A0A9K3GQV0_9EUKA</name>
<feature type="domain" description="Peptidase C1A papain C-terminal" evidence="2">
    <location>
        <begin position="60"/>
        <end position="92"/>
    </location>
</feature>
<proteinExistence type="predicted"/>
<gene>
    <name evidence="3" type="ORF">KIPB_014492</name>
</gene>
<dbReference type="AlphaFoldDB" id="A0A9K3GQV0"/>
<keyword evidence="4" id="KW-1185">Reference proteome</keyword>
<dbReference type="Pfam" id="PF00112">
    <property type="entry name" value="Peptidase_C1"/>
    <property type="match status" value="1"/>
</dbReference>
<dbReference type="InterPro" id="IPR000668">
    <property type="entry name" value="Peptidase_C1A_C"/>
</dbReference>
<evidence type="ECO:0000256" key="1">
    <source>
        <dbReference type="SAM" id="SignalP"/>
    </source>
</evidence>